<keyword evidence="7" id="KW-1185">Reference proteome</keyword>
<organism evidence="6 7">
    <name type="scientific">Candidatus Haliotispira prima</name>
    <dbReference type="NCBI Taxonomy" id="3034016"/>
    <lineage>
        <taxon>Bacteria</taxon>
        <taxon>Pseudomonadati</taxon>
        <taxon>Spirochaetota</taxon>
        <taxon>Spirochaetia</taxon>
        <taxon>Spirochaetales</taxon>
        <taxon>Spirochaetaceae</taxon>
        <taxon>Candidatus Haliotispira</taxon>
    </lineage>
</organism>
<dbReference type="Proteomes" id="UP001228690">
    <property type="component" value="Chromosome"/>
</dbReference>
<dbReference type="Gene3D" id="3.90.180.10">
    <property type="entry name" value="Medium-chain alcohol dehydrogenases, catalytic domain"/>
    <property type="match status" value="1"/>
</dbReference>
<dbReference type="InterPro" id="IPR002328">
    <property type="entry name" value="ADH_Zn_CS"/>
</dbReference>
<keyword evidence="3" id="KW-0560">Oxidoreductase</keyword>
<proteinExistence type="inferred from homology"/>
<evidence type="ECO:0000256" key="4">
    <source>
        <dbReference type="RuleBase" id="RU361277"/>
    </source>
</evidence>
<dbReference type="Pfam" id="PF00107">
    <property type="entry name" value="ADH_zinc_N"/>
    <property type="match status" value="1"/>
</dbReference>
<evidence type="ECO:0000256" key="2">
    <source>
        <dbReference type="ARBA" id="ARBA00022833"/>
    </source>
</evidence>
<dbReference type="Gene3D" id="3.40.50.720">
    <property type="entry name" value="NAD(P)-binding Rossmann-like Domain"/>
    <property type="match status" value="1"/>
</dbReference>
<reference evidence="6 7" key="1">
    <citation type="submission" date="2023-04" db="EMBL/GenBank/DDBJ databases">
        <title>Spirochaete genome identified in red abalone sample constitutes a novel genus.</title>
        <authorList>
            <person name="Sharma S.P."/>
            <person name="Purcell C.M."/>
            <person name="Hyde J.R."/>
            <person name="Severin A.J."/>
        </authorList>
    </citation>
    <scope>NUCLEOTIDE SEQUENCE [LARGE SCALE GENOMIC DNA]</scope>
    <source>
        <strain evidence="6 7">SP-2023</strain>
    </source>
</reference>
<keyword evidence="1 4" id="KW-0479">Metal-binding</keyword>
<dbReference type="PANTHER" id="PTHR43401">
    <property type="entry name" value="L-THREONINE 3-DEHYDROGENASE"/>
    <property type="match status" value="1"/>
</dbReference>
<keyword evidence="2 4" id="KW-0862">Zinc</keyword>
<dbReference type="SMART" id="SM00829">
    <property type="entry name" value="PKS_ER"/>
    <property type="match status" value="1"/>
</dbReference>
<comment type="similarity">
    <text evidence="4">Belongs to the zinc-containing alcohol dehydrogenase family.</text>
</comment>
<feature type="domain" description="Enoyl reductase (ER)" evidence="5">
    <location>
        <begin position="8"/>
        <end position="334"/>
    </location>
</feature>
<accession>A0ABY8MGH1</accession>
<dbReference type="SUPFAM" id="SSF51735">
    <property type="entry name" value="NAD(P)-binding Rossmann-fold domains"/>
    <property type="match status" value="1"/>
</dbReference>
<dbReference type="InterPro" id="IPR020843">
    <property type="entry name" value="ER"/>
</dbReference>
<gene>
    <name evidence="6" type="ORF">P0082_11570</name>
</gene>
<dbReference type="InterPro" id="IPR013149">
    <property type="entry name" value="ADH-like_C"/>
</dbReference>
<protein>
    <submittedName>
        <fullName evidence="6">Alcohol dehydrogenase catalytic domain-containing protein</fullName>
    </submittedName>
</protein>
<evidence type="ECO:0000259" key="5">
    <source>
        <dbReference type="SMART" id="SM00829"/>
    </source>
</evidence>
<dbReference type="InterPro" id="IPR050129">
    <property type="entry name" value="Zn_alcohol_dh"/>
</dbReference>
<evidence type="ECO:0000256" key="3">
    <source>
        <dbReference type="ARBA" id="ARBA00023002"/>
    </source>
</evidence>
<dbReference type="InterPro" id="IPR013154">
    <property type="entry name" value="ADH-like_N"/>
</dbReference>
<comment type="cofactor">
    <cofactor evidence="4">
        <name>Zn(2+)</name>
        <dbReference type="ChEBI" id="CHEBI:29105"/>
    </cofactor>
</comment>
<sequence>MRAAYYKGQKHFSVSEGQEKAPRPTEAKIRVAYCGICGTDLHIYHGKMDARTGHNRITGHECSGEIVELGRDVTDFRVGDRVVVRPLASCGDCPACAAGHSHICHNLNFMGVDSEGAFQEYWTVPAKLLHRVPEKISLKQAALAEPLAVACHDVRLGEVKAGEYVVVLGGGPIGLLVALVARERGARVLVSEINSYRLGLARELGLEAANPKEQDLVQLVKRESGTAGADVVFEVTGTEAGAELMTQLPKTRGRIVVVAIYSFRPTVDLFGFFWRELHVCGARVYEAEDFEESLRLLAEGLAADTLISGVHPLGDLQATFEHLEADPRAMKTLIDCRA</sequence>
<dbReference type="EMBL" id="CP123443">
    <property type="protein sequence ID" value="WGK69104.1"/>
    <property type="molecule type" value="Genomic_DNA"/>
</dbReference>
<dbReference type="InterPro" id="IPR036291">
    <property type="entry name" value="NAD(P)-bd_dom_sf"/>
</dbReference>
<dbReference type="PANTHER" id="PTHR43401:SF2">
    <property type="entry name" value="L-THREONINE 3-DEHYDROGENASE"/>
    <property type="match status" value="1"/>
</dbReference>
<evidence type="ECO:0000313" key="6">
    <source>
        <dbReference type="EMBL" id="WGK69104.1"/>
    </source>
</evidence>
<dbReference type="RefSeq" id="WP_326927292.1">
    <property type="nucleotide sequence ID" value="NZ_CP123443.1"/>
</dbReference>
<dbReference type="SUPFAM" id="SSF50129">
    <property type="entry name" value="GroES-like"/>
    <property type="match status" value="1"/>
</dbReference>
<dbReference type="InterPro" id="IPR011032">
    <property type="entry name" value="GroES-like_sf"/>
</dbReference>
<evidence type="ECO:0000256" key="1">
    <source>
        <dbReference type="ARBA" id="ARBA00022723"/>
    </source>
</evidence>
<dbReference type="PROSITE" id="PS00059">
    <property type="entry name" value="ADH_ZINC"/>
    <property type="match status" value="1"/>
</dbReference>
<name>A0ABY8MGH1_9SPIO</name>
<dbReference type="Pfam" id="PF08240">
    <property type="entry name" value="ADH_N"/>
    <property type="match status" value="1"/>
</dbReference>
<evidence type="ECO:0000313" key="7">
    <source>
        <dbReference type="Proteomes" id="UP001228690"/>
    </source>
</evidence>